<dbReference type="OrthoDB" id="1101576at2759"/>
<comment type="caution">
    <text evidence="1">The sequence shown here is derived from an EMBL/GenBank/DDBJ whole genome shotgun (WGS) entry which is preliminary data.</text>
</comment>
<reference evidence="1" key="1">
    <citation type="submission" date="2013-04" db="EMBL/GenBank/DDBJ databases">
        <authorList>
            <person name="Qu J."/>
            <person name="Murali S.C."/>
            <person name="Bandaranaike D."/>
            <person name="Bellair M."/>
            <person name="Blankenburg K."/>
            <person name="Chao H."/>
            <person name="Dinh H."/>
            <person name="Doddapaneni H."/>
            <person name="Downs B."/>
            <person name="Dugan-Rocha S."/>
            <person name="Elkadiri S."/>
            <person name="Gnanaolivu R.D."/>
            <person name="Hernandez B."/>
            <person name="Javaid M."/>
            <person name="Jayaseelan J.C."/>
            <person name="Lee S."/>
            <person name="Li M."/>
            <person name="Ming W."/>
            <person name="Munidasa M."/>
            <person name="Muniz J."/>
            <person name="Nguyen L."/>
            <person name="Ongeri F."/>
            <person name="Osuji N."/>
            <person name="Pu L.-L."/>
            <person name="Puazo M."/>
            <person name="Qu C."/>
            <person name="Quiroz J."/>
            <person name="Raj R."/>
            <person name="Weissenberger G."/>
            <person name="Xin Y."/>
            <person name="Zou X."/>
            <person name="Han Y."/>
            <person name="Richards S."/>
            <person name="Worley K."/>
            <person name="Muzny D."/>
            <person name="Gibbs R."/>
        </authorList>
    </citation>
    <scope>NUCLEOTIDE SEQUENCE</scope>
    <source>
        <strain evidence="1">Sampled in the wild</strain>
    </source>
</reference>
<reference evidence="1" key="2">
    <citation type="submission" date="2017-10" db="EMBL/GenBank/DDBJ databases">
        <title>Ladona fulva Genome sequencing and assembly.</title>
        <authorList>
            <person name="Murali S."/>
            <person name="Richards S."/>
            <person name="Bandaranaike D."/>
            <person name="Bellair M."/>
            <person name="Blankenburg K."/>
            <person name="Chao H."/>
            <person name="Dinh H."/>
            <person name="Doddapaneni H."/>
            <person name="Dugan-Rocha S."/>
            <person name="Elkadiri S."/>
            <person name="Gnanaolivu R."/>
            <person name="Hernandez B."/>
            <person name="Skinner E."/>
            <person name="Javaid M."/>
            <person name="Lee S."/>
            <person name="Li M."/>
            <person name="Ming W."/>
            <person name="Munidasa M."/>
            <person name="Muniz J."/>
            <person name="Nguyen L."/>
            <person name="Hughes D."/>
            <person name="Osuji N."/>
            <person name="Pu L.-L."/>
            <person name="Puazo M."/>
            <person name="Qu C."/>
            <person name="Quiroz J."/>
            <person name="Raj R."/>
            <person name="Weissenberger G."/>
            <person name="Xin Y."/>
            <person name="Zou X."/>
            <person name="Han Y."/>
            <person name="Worley K."/>
            <person name="Muzny D."/>
            <person name="Gibbs R."/>
        </authorList>
    </citation>
    <scope>NUCLEOTIDE SEQUENCE</scope>
    <source>
        <strain evidence="1">Sampled in the wild</strain>
    </source>
</reference>
<evidence type="ECO:0000313" key="2">
    <source>
        <dbReference type="Proteomes" id="UP000792457"/>
    </source>
</evidence>
<sequence>MTTLGEVMVNEIKREYDANKRSVAVVSFQTWHSRLGYPNERAMRKLSVLEESMGKGKRGEMEDCLPCIQRKMRRGPFSFGKQMAGNYSSKKKCRQYNVDYLKYGFIQSPINKHMPMCLLCERVFSNKAMKPSRLIDHSRKAHPDKTEKTLTFFQSLRDRVQNHSILSSMLCNASIHITNGLRASYNISLLIAKSGKPHTIGEELILPAVSEVLRSVLHKPPYDTIEIIP</sequence>
<dbReference type="EMBL" id="KZ308844">
    <property type="protein sequence ID" value="KAG8234802.1"/>
    <property type="molecule type" value="Genomic_DNA"/>
</dbReference>
<proteinExistence type="predicted"/>
<name>A0A8K0P6E3_LADFU</name>
<keyword evidence="2" id="KW-1185">Reference proteome</keyword>
<dbReference type="AlphaFoldDB" id="A0A8K0P6E3"/>
<organism evidence="1 2">
    <name type="scientific">Ladona fulva</name>
    <name type="common">Scarce chaser dragonfly</name>
    <name type="synonym">Libellula fulva</name>
    <dbReference type="NCBI Taxonomy" id="123851"/>
    <lineage>
        <taxon>Eukaryota</taxon>
        <taxon>Metazoa</taxon>
        <taxon>Ecdysozoa</taxon>
        <taxon>Arthropoda</taxon>
        <taxon>Hexapoda</taxon>
        <taxon>Insecta</taxon>
        <taxon>Pterygota</taxon>
        <taxon>Palaeoptera</taxon>
        <taxon>Odonata</taxon>
        <taxon>Epiprocta</taxon>
        <taxon>Anisoptera</taxon>
        <taxon>Libelluloidea</taxon>
        <taxon>Libellulidae</taxon>
        <taxon>Ladona</taxon>
    </lineage>
</organism>
<accession>A0A8K0P6E3</accession>
<dbReference type="PANTHER" id="PTHR45913">
    <property type="entry name" value="EPM2A-INTERACTING PROTEIN 1"/>
    <property type="match status" value="1"/>
</dbReference>
<protein>
    <submittedName>
        <fullName evidence="1">Uncharacterized protein</fullName>
    </submittedName>
</protein>
<gene>
    <name evidence="1" type="ORF">J437_LFUL006635</name>
</gene>
<evidence type="ECO:0000313" key="1">
    <source>
        <dbReference type="EMBL" id="KAG8234802.1"/>
    </source>
</evidence>
<dbReference type="Proteomes" id="UP000792457">
    <property type="component" value="Unassembled WGS sequence"/>
</dbReference>
<dbReference type="PANTHER" id="PTHR45913:SF22">
    <property type="entry name" value="SCAN BOX DOMAIN-CONTAINING PROTEIN"/>
    <property type="match status" value="1"/>
</dbReference>